<gene>
    <name evidence="2" type="ORF">AB205_0019350</name>
</gene>
<dbReference type="SUPFAM" id="SSF56112">
    <property type="entry name" value="Protein kinase-like (PK-like)"/>
    <property type="match status" value="1"/>
</dbReference>
<protein>
    <recommendedName>
        <fullName evidence="1">Protein kinase domain-containing protein</fullName>
    </recommendedName>
</protein>
<name>A0A2G9RGR9_AQUCT</name>
<dbReference type="GO" id="GO:0004672">
    <property type="term" value="F:protein kinase activity"/>
    <property type="evidence" value="ECO:0007669"/>
    <property type="project" value="InterPro"/>
</dbReference>
<dbReference type="OrthoDB" id="192887at2759"/>
<dbReference type="InterPro" id="IPR011009">
    <property type="entry name" value="Kinase-like_dom_sf"/>
</dbReference>
<feature type="domain" description="Protein kinase" evidence="1">
    <location>
        <begin position="1"/>
        <end position="61"/>
    </location>
</feature>
<dbReference type="AlphaFoldDB" id="A0A2G9RGR9"/>
<evidence type="ECO:0000313" key="2">
    <source>
        <dbReference type="EMBL" id="PIO26965.1"/>
    </source>
</evidence>
<dbReference type="GO" id="GO:0005524">
    <property type="term" value="F:ATP binding"/>
    <property type="evidence" value="ECO:0007669"/>
    <property type="project" value="InterPro"/>
</dbReference>
<feature type="non-terminal residue" evidence="2">
    <location>
        <position position="61"/>
    </location>
</feature>
<sequence>MQDNPTLLNEPKIGPEYFYITTPHYEPEKTVDMWSVGCIMGEMIKGAVLFPGTDRILPEIH</sequence>
<dbReference type="Gene3D" id="1.10.510.10">
    <property type="entry name" value="Transferase(Phosphotransferase) domain 1"/>
    <property type="match status" value="1"/>
</dbReference>
<dbReference type="InterPro" id="IPR000719">
    <property type="entry name" value="Prot_kinase_dom"/>
</dbReference>
<evidence type="ECO:0000313" key="3">
    <source>
        <dbReference type="Proteomes" id="UP000228934"/>
    </source>
</evidence>
<accession>A0A2G9RGR9</accession>
<dbReference type="Proteomes" id="UP000228934">
    <property type="component" value="Unassembled WGS sequence"/>
</dbReference>
<dbReference type="PROSITE" id="PS50011">
    <property type="entry name" value="PROTEIN_KINASE_DOM"/>
    <property type="match status" value="1"/>
</dbReference>
<keyword evidence="3" id="KW-1185">Reference proteome</keyword>
<dbReference type="EMBL" id="KV943248">
    <property type="protein sequence ID" value="PIO26965.1"/>
    <property type="molecule type" value="Genomic_DNA"/>
</dbReference>
<organism evidence="2 3">
    <name type="scientific">Aquarana catesbeiana</name>
    <name type="common">American bullfrog</name>
    <name type="synonym">Rana catesbeiana</name>
    <dbReference type="NCBI Taxonomy" id="8400"/>
    <lineage>
        <taxon>Eukaryota</taxon>
        <taxon>Metazoa</taxon>
        <taxon>Chordata</taxon>
        <taxon>Craniata</taxon>
        <taxon>Vertebrata</taxon>
        <taxon>Euteleostomi</taxon>
        <taxon>Amphibia</taxon>
        <taxon>Batrachia</taxon>
        <taxon>Anura</taxon>
        <taxon>Neobatrachia</taxon>
        <taxon>Ranoidea</taxon>
        <taxon>Ranidae</taxon>
        <taxon>Aquarana</taxon>
    </lineage>
</organism>
<reference evidence="3" key="1">
    <citation type="journal article" date="2017" name="Nat. Commun.">
        <title>The North American bullfrog draft genome provides insight into hormonal regulation of long noncoding RNA.</title>
        <authorList>
            <person name="Hammond S.A."/>
            <person name="Warren R.L."/>
            <person name="Vandervalk B.P."/>
            <person name="Kucuk E."/>
            <person name="Khan H."/>
            <person name="Gibb E.A."/>
            <person name="Pandoh P."/>
            <person name="Kirk H."/>
            <person name="Zhao Y."/>
            <person name="Jones M."/>
            <person name="Mungall A.J."/>
            <person name="Coope R."/>
            <person name="Pleasance S."/>
            <person name="Moore R.A."/>
            <person name="Holt R.A."/>
            <person name="Round J.M."/>
            <person name="Ohora S."/>
            <person name="Walle B.V."/>
            <person name="Veldhoen N."/>
            <person name="Helbing C.C."/>
            <person name="Birol I."/>
        </authorList>
    </citation>
    <scope>NUCLEOTIDE SEQUENCE [LARGE SCALE GENOMIC DNA]</scope>
</reference>
<proteinExistence type="predicted"/>
<evidence type="ECO:0000259" key="1">
    <source>
        <dbReference type="PROSITE" id="PS50011"/>
    </source>
</evidence>